<dbReference type="SUPFAM" id="SSF47240">
    <property type="entry name" value="Ferritin-like"/>
    <property type="match status" value="1"/>
</dbReference>
<sequence>MAIDPVCGMEVEKTKAAATVECNGATYYFCSSACHKAFRANPRQYSGADCADALPRTEGGVRFAG</sequence>
<dbReference type="EMBL" id="AP014936">
    <property type="protein sequence ID" value="BAU49782.1"/>
    <property type="molecule type" value="Genomic_DNA"/>
</dbReference>
<proteinExistence type="predicted"/>
<name>A0A1C7AEZ8_9GAMM</name>
<feature type="domain" description="TRASH" evidence="1">
    <location>
        <begin position="4"/>
        <end position="42"/>
    </location>
</feature>
<dbReference type="AlphaFoldDB" id="A0A1C7AEZ8"/>
<dbReference type="Gene3D" id="1.10.620.20">
    <property type="entry name" value="Ribonucleotide Reductase, subunit A"/>
    <property type="match status" value="1"/>
</dbReference>
<dbReference type="InterPro" id="IPR012348">
    <property type="entry name" value="RNR-like"/>
</dbReference>
<organism evidence="2 3">
    <name type="scientific">Sulfurifustis variabilis</name>
    <dbReference type="NCBI Taxonomy" id="1675686"/>
    <lineage>
        <taxon>Bacteria</taxon>
        <taxon>Pseudomonadati</taxon>
        <taxon>Pseudomonadota</taxon>
        <taxon>Gammaproteobacteria</taxon>
        <taxon>Acidiferrobacterales</taxon>
        <taxon>Acidiferrobacteraceae</taxon>
        <taxon>Sulfurifustis</taxon>
    </lineage>
</organism>
<evidence type="ECO:0000259" key="1">
    <source>
        <dbReference type="SMART" id="SM00746"/>
    </source>
</evidence>
<dbReference type="SMART" id="SM00746">
    <property type="entry name" value="TRASH"/>
    <property type="match status" value="1"/>
</dbReference>
<dbReference type="RefSeq" id="WP_096462142.1">
    <property type="nucleotide sequence ID" value="NZ_AP014936.1"/>
</dbReference>
<dbReference type="OrthoDB" id="9809270at2"/>
<evidence type="ECO:0000313" key="3">
    <source>
        <dbReference type="Proteomes" id="UP000218899"/>
    </source>
</evidence>
<dbReference type="InterPro" id="IPR007029">
    <property type="entry name" value="YHS_dom"/>
</dbReference>
<keyword evidence="3" id="KW-1185">Reference proteome</keyword>
<gene>
    <name evidence="2" type="ORF">SVA_3234</name>
</gene>
<dbReference type="KEGG" id="sva:SVA_3234"/>
<dbReference type="Pfam" id="PF04945">
    <property type="entry name" value="YHS"/>
    <property type="match status" value="1"/>
</dbReference>
<protein>
    <submittedName>
        <fullName evidence="2">Copper-exporting ATPase</fullName>
    </submittedName>
</protein>
<accession>A0A1C7AEZ8</accession>
<dbReference type="Proteomes" id="UP000218899">
    <property type="component" value="Chromosome"/>
</dbReference>
<reference evidence="2 3" key="1">
    <citation type="submission" date="2015-08" db="EMBL/GenBank/DDBJ databases">
        <title>Complete genome sequence of Sulfurifustis variabilis.</title>
        <authorList>
            <person name="Miura A."/>
            <person name="Kojima H."/>
            <person name="Fukui M."/>
        </authorList>
    </citation>
    <scope>NUCLEOTIDE SEQUENCE [LARGE SCALE GENOMIC DNA]</scope>
    <source>
        <strain evidence="3">skN76</strain>
    </source>
</reference>
<evidence type="ECO:0000313" key="2">
    <source>
        <dbReference type="EMBL" id="BAU49782.1"/>
    </source>
</evidence>
<dbReference type="GO" id="GO:0016491">
    <property type="term" value="F:oxidoreductase activity"/>
    <property type="evidence" value="ECO:0007669"/>
    <property type="project" value="InterPro"/>
</dbReference>
<dbReference type="InterPro" id="IPR011017">
    <property type="entry name" value="TRASH_dom"/>
</dbReference>
<dbReference type="InterPro" id="IPR009078">
    <property type="entry name" value="Ferritin-like_SF"/>
</dbReference>